<feature type="domain" description="DUF4440" evidence="1">
    <location>
        <begin position="8"/>
        <end position="118"/>
    </location>
</feature>
<evidence type="ECO:0000313" key="2">
    <source>
        <dbReference type="EMBL" id="PMD26991.1"/>
    </source>
</evidence>
<dbReference type="Proteomes" id="UP000235672">
    <property type="component" value="Unassembled WGS sequence"/>
</dbReference>
<dbReference type="InterPro" id="IPR027843">
    <property type="entry name" value="DUF4440"/>
</dbReference>
<dbReference type="InterPro" id="IPR011944">
    <property type="entry name" value="Steroid_delta5-4_isomerase"/>
</dbReference>
<organism evidence="2 3">
    <name type="scientific">Hyaloscypha hepaticicola</name>
    <dbReference type="NCBI Taxonomy" id="2082293"/>
    <lineage>
        <taxon>Eukaryota</taxon>
        <taxon>Fungi</taxon>
        <taxon>Dikarya</taxon>
        <taxon>Ascomycota</taxon>
        <taxon>Pezizomycotina</taxon>
        <taxon>Leotiomycetes</taxon>
        <taxon>Helotiales</taxon>
        <taxon>Hyaloscyphaceae</taxon>
        <taxon>Hyaloscypha</taxon>
    </lineage>
</organism>
<proteinExistence type="predicted"/>
<dbReference type="CDD" id="cd00531">
    <property type="entry name" value="NTF2_like"/>
    <property type="match status" value="1"/>
</dbReference>
<name>A0A2J6QL53_9HELO</name>
<dbReference type="NCBIfam" id="TIGR02246">
    <property type="entry name" value="SgcJ/EcaC family oxidoreductase"/>
    <property type="match status" value="1"/>
</dbReference>
<dbReference type="InterPro" id="IPR032710">
    <property type="entry name" value="NTF2-like_dom_sf"/>
</dbReference>
<evidence type="ECO:0000259" key="1">
    <source>
        <dbReference type="Pfam" id="PF14534"/>
    </source>
</evidence>
<sequence>MADDKTAITSLLRSYQTALNASSTSSVLELYTSDGVFMAQNFSTAVGTEAIAAAYDKTFAMITLSVDFDIIEIVPMNGEYAFARTASAGKVQLKSGGESAEVNQELFVLRKENGDWKIARYCFSSTLPPH</sequence>
<dbReference type="Pfam" id="PF14534">
    <property type="entry name" value="DUF4440"/>
    <property type="match status" value="1"/>
</dbReference>
<keyword evidence="3" id="KW-1185">Reference proteome</keyword>
<reference evidence="2 3" key="1">
    <citation type="submission" date="2016-05" db="EMBL/GenBank/DDBJ databases">
        <title>A degradative enzymes factory behind the ericoid mycorrhizal symbiosis.</title>
        <authorList>
            <consortium name="DOE Joint Genome Institute"/>
            <person name="Martino E."/>
            <person name="Morin E."/>
            <person name="Grelet G."/>
            <person name="Kuo A."/>
            <person name="Kohler A."/>
            <person name="Daghino S."/>
            <person name="Barry K."/>
            <person name="Choi C."/>
            <person name="Cichocki N."/>
            <person name="Clum A."/>
            <person name="Copeland A."/>
            <person name="Hainaut M."/>
            <person name="Haridas S."/>
            <person name="Labutti K."/>
            <person name="Lindquist E."/>
            <person name="Lipzen A."/>
            <person name="Khouja H.-R."/>
            <person name="Murat C."/>
            <person name="Ohm R."/>
            <person name="Olson A."/>
            <person name="Spatafora J."/>
            <person name="Veneault-Fourrey C."/>
            <person name="Henrissat B."/>
            <person name="Grigoriev I."/>
            <person name="Martin F."/>
            <person name="Perotto S."/>
        </authorList>
    </citation>
    <scope>NUCLEOTIDE SEQUENCE [LARGE SCALE GENOMIC DNA]</scope>
    <source>
        <strain evidence="2 3">UAMH 7357</strain>
    </source>
</reference>
<dbReference type="Gene3D" id="3.10.450.50">
    <property type="match status" value="1"/>
</dbReference>
<dbReference type="OrthoDB" id="332863at2759"/>
<dbReference type="AlphaFoldDB" id="A0A2J6QL53"/>
<gene>
    <name evidence="2" type="ORF">NA56DRAFT_223583</name>
</gene>
<dbReference type="SUPFAM" id="SSF54427">
    <property type="entry name" value="NTF2-like"/>
    <property type="match status" value="1"/>
</dbReference>
<dbReference type="EMBL" id="KZ613466">
    <property type="protein sequence ID" value="PMD26991.1"/>
    <property type="molecule type" value="Genomic_DNA"/>
</dbReference>
<accession>A0A2J6QL53</accession>
<protein>
    <recommendedName>
        <fullName evidence="1">DUF4440 domain-containing protein</fullName>
    </recommendedName>
</protein>
<evidence type="ECO:0000313" key="3">
    <source>
        <dbReference type="Proteomes" id="UP000235672"/>
    </source>
</evidence>